<dbReference type="Proteomes" id="UP000006455">
    <property type="component" value="Unassembled WGS sequence"/>
</dbReference>
<dbReference type="GeneID" id="58487722"/>
<evidence type="ECO:0000313" key="2">
    <source>
        <dbReference type="Proteomes" id="UP000006455"/>
    </source>
</evidence>
<proteinExistence type="predicted"/>
<dbReference type="AlphaFoldDB" id="J4SD85"/>
<gene>
    <name evidence="1" type="ORF">MCOL_V226617</name>
</gene>
<dbReference type="RefSeq" id="WP_007777676.1">
    <property type="nucleotide sequence ID" value="NZ_AFVW02000018.1"/>
</dbReference>
<dbReference type="Gene3D" id="3.10.180.10">
    <property type="entry name" value="2,3-Dihydroxybiphenyl 1,2-Dioxygenase, domain 1"/>
    <property type="match status" value="1"/>
</dbReference>
<evidence type="ECO:0000313" key="1">
    <source>
        <dbReference type="EMBL" id="EJO86585.1"/>
    </source>
</evidence>
<reference evidence="1 2" key="1">
    <citation type="journal article" date="2011" name="J. Bacteriol.">
        <title>Genome sequence of the Mycobacterium colombiense type strain, CECT 3035.</title>
        <authorList>
            <person name="Gonzalez-Perez M."/>
            <person name="Murcia M.I."/>
            <person name="Landsman D."/>
            <person name="Jordan I.K."/>
            <person name="Marino-Ramirez L."/>
        </authorList>
    </citation>
    <scope>NUCLEOTIDE SEQUENCE [LARGE SCALE GENOMIC DNA]</scope>
    <source>
        <strain evidence="1 2">CECT 3035</strain>
    </source>
</reference>
<accession>J4SD85</accession>
<name>J4SD85_9MYCO</name>
<comment type="caution">
    <text evidence="1">The sequence shown here is derived from an EMBL/GenBank/DDBJ whole genome shotgun (WGS) entry which is preliminary data.</text>
</comment>
<sequence length="52" mass="5669">MALNVEMLTFDCDDPAKLGAGATGVGRHQFGDSFRWVVPADLEGNVFCVVRR</sequence>
<organism evidence="1 2">
    <name type="scientific">Mycobacterium colombiense CECT 3035</name>
    <dbReference type="NCBI Taxonomy" id="1041522"/>
    <lineage>
        <taxon>Bacteria</taxon>
        <taxon>Bacillati</taxon>
        <taxon>Actinomycetota</taxon>
        <taxon>Actinomycetes</taxon>
        <taxon>Mycobacteriales</taxon>
        <taxon>Mycobacteriaceae</taxon>
        <taxon>Mycobacterium</taxon>
        <taxon>Mycobacterium avium complex (MAC)</taxon>
    </lineage>
</organism>
<dbReference type="EMBL" id="AFVW02000018">
    <property type="protein sequence ID" value="EJO86585.1"/>
    <property type="molecule type" value="Genomic_DNA"/>
</dbReference>
<protein>
    <submittedName>
        <fullName evidence="1">Glyoxalase</fullName>
    </submittedName>
</protein>
<dbReference type="InterPro" id="IPR029068">
    <property type="entry name" value="Glyas_Bleomycin-R_OHBP_Dase"/>
</dbReference>